<gene>
    <name evidence="1" type="ORF">CFIMG_004115RAa</name>
</gene>
<proteinExistence type="predicted"/>
<comment type="caution">
    <text evidence="1">The sequence shown here is derived from an EMBL/GenBank/DDBJ whole genome shotgun (WGS) entry which is preliminary data.</text>
</comment>
<evidence type="ECO:0000313" key="1">
    <source>
        <dbReference type="EMBL" id="PHH51069.1"/>
    </source>
</evidence>
<reference evidence="1 2" key="1">
    <citation type="journal article" date="2013" name="Fungal Biol.">
        <title>Analysis of microsatellite markers in the genome of the plant pathogen Ceratocystis fimbriata.</title>
        <authorList>
            <person name="Simpson M.C."/>
            <person name="Wilken P.M."/>
            <person name="Coetzee M.P."/>
            <person name="Wingfield M.J."/>
            <person name="Wingfield B.D."/>
        </authorList>
    </citation>
    <scope>NUCLEOTIDE SEQUENCE [LARGE SCALE GENOMIC DNA]</scope>
    <source>
        <strain evidence="1 2">CBS 114723</strain>
    </source>
</reference>
<name>A0A2C5WJ63_9PEZI</name>
<sequence>MKVGRHFDFLSYGQARDLRAPWPPPWSKCGLVGPYALFAFGCSSGIAEDPVASDSARFEANSQINHNMTRSQV</sequence>
<protein>
    <submittedName>
        <fullName evidence="1">Uncharacterized protein</fullName>
    </submittedName>
</protein>
<evidence type="ECO:0000313" key="2">
    <source>
        <dbReference type="Proteomes" id="UP000222788"/>
    </source>
</evidence>
<keyword evidence="2" id="KW-1185">Reference proteome</keyword>
<accession>A0A2C5WJ63</accession>
<dbReference type="AlphaFoldDB" id="A0A2C5WJ63"/>
<dbReference type="EMBL" id="APWK03000105">
    <property type="protein sequence ID" value="PHH51069.1"/>
    <property type="molecule type" value="Genomic_DNA"/>
</dbReference>
<reference evidence="1 2" key="2">
    <citation type="journal article" date="2013" name="IMA Fungus">
        <title>IMA Genome-F 1: Ceratocystis fimbriata: Draft nuclear genome sequence for the plant pathogen, Ceratocystis fimbriata.</title>
        <authorList>
            <person name="Wilken P.M."/>
            <person name="Steenkamp E.T."/>
            <person name="Wingfield M.J."/>
            <person name="de Beer Z.W."/>
            <person name="Wingfield B.D."/>
        </authorList>
    </citation>
    <scope>NUCLEOTIDE SEQUENCE [LARGE SCALE GENOMIC DNA]</scope>
    <source>
        <strain evidence="1 2">CBS 114723</strain>
    </source>
</reference>
<dbReference type="Proteomes" id="UP000222788">
    <property type="component" value="Unassembled WGS sequence"/>
</dbReference>
<organism evidence="1 2">
    <name type="scientific">Ceratocystis fimbriata CBS 114723</name>
    <dbReference type="NCBI Taxonomy" id="1035309"/>
    <lineage>
        <taxon>Eukaryota</taxon>
        <taxon>Fungi</taxon>
        <taxon>Dikarya</taxon>
        <taxon>Ascomycota</taxon>
        <taxon>Pezizomycotina</taxon>
        <taxon>Sordariomycetes</taxon>
        <taxon>Hypocreomycetidae</taxon>
        <taxon>Microascales</taxon>
        <taxon>Ceratocystidaceae</taxon>
        <taxon>Ceratocystis</taxon>
    </lineage>
</organism>